<feature type="domain" description="FAD-binding" evidence="7">
    <location>
        <begin position="16"/>
        <end position="184"/>
    </location>
</feature>
<dbReference type="InterPro" id="IPR050493">
    <property type="entry name" value="FAD-dep_Monooxygenase_BioMet"/>
</dbReference>
<evidence type="ECO:0000313" key="8">
    <source>
        <dbReference type="EMBL" id="CAH0038017.1"/>
    </source>
</evidence>
<dbReference type="GO" id="GO:0071949">
    <property type="term" value="F:FAD binding"/>
    <property type="evidence" value="ECO:0007669"/>
    <property type="project" value="InterPro"/>
</dbReference>
<keyword evidence="5" id="KW-0503">Monooxygenase</keyword>
<dbReference type="PANTHER" id="PTHR13789">
    <property type="entry name" value="MONOOXYGENASE"/>
    <property type="match status" value="1"/>
</dbReference>
<keyword evidence="4" id="KW-0560">Oxidoreductase</keyword>
<evidence type="ECO:0000256" key="4">
    <source>
        <dbReference type="ARBA" id="ARBA00023002"/>
    </source>
</evidence>
<dbReference type="SUPFAM" id="SSF54373">
    <property type="entry name" value="FAD-linked reductases, C-terminal domain"/>
    <property type="match status" value="1"/>
</dbReference>
<accession>A0A9N9YV75</accession>
<evidence type="ECO:0000256" key="2">
    <source>
        <dbReference type="ARBA" id="ARBA00022630"/>
    </source>
</evidence>
<keyword evidence="3" id="KW-0274">FAD</keyword>
<dbReference type="SUPFAM" id="SSF51905">
    <property type="entry name" value="FAD/NAD(P)-binding domain"/>
    <property type="match status" value="1"/>
</dbReference>
<evidence type="ECO:0000256" key="5">
    <source>
        <dbReference type="ARBA" id="ARBA00023033"/>
    </source>
</evidence>
<dbReference type="PANTHER" id="PTHR13789:SF309">
    <property type="entry name" value="PUTATIVE (AFU_ORTHOLOGUE AFUA_6G14510)-RELATED"/>
    <property type="match status" value="1"/>
</dbReference>
<dbReference type="PRINTS" id="PR00420">
    <property type="entry name" value="RNGMNOXGNASE"/>
</dbReference>
<dbReference type="OrthoDB" id="16820at2759"/>
<feature type="region of interest" description="Disordered" evidence="6">
    <location>
        <begin position="407"/>
        <end position="426"/>
    </location>
</feature>
<organism evidence="8 9">
    <name type="scientific">Clonostachys solani</name>
    <dbReference type="NCBI Taxonomy" id="160281"/>
    <lineage>
        <taxon>Eukaryota</taxon>
        <taxon>Fungi</taxon>
        <taxon>Dikarya</taxon>
        <taxon>Ascomycota</taxon>
        <taxon>Pezizomycotina</taxon>
        <taxon>Sordariomycetes</taxon>
        <taxon>Hypocreomycetidae</taxon>
        <taxon>Hypocreales</taxon>
        <taxon>Bionectriaceae</taxon>
        <taxon>Clonostachys</taxon>
    </lineage>
</organism>
<dbReference type="Gene3D" id="3.50.50.60">
    <property type="entry name" value="FAD/NAD(P)-binding domain"/>
    <property type="match status" value="1"/>
</dbReference>
<evidence type="ECO:0000313" key="9">
    <source>
        <dbReference type="Proteomes" id="UP000775872"/>
    </source>
</evidence>
<name>A0A9N9YV75_9HYPO</name>
<dbReference type="InterPro" id="IPR002938">
    <property type="entry name" value="FAD-bd"/>
</dbReference>
<dbReference type="GO" id="GO:0004497">
    <property type="term" value="F:monooxygenase activity"/>
    <property type="evidence" value="ECO:0007669"/>
    <property type="project" value="UniProtKB-KW"/>
</dbReference>
<evidence type="ECO:0000259" key="7">
    <source>
        <dbReference type="Pfam" id="PF01494"/>
    </source>
</evidence>
<proteinExistence type="inferred from homology"/>
<reference evidence="8 9" key="2">
    <citation type="submission" date="2021-10" db="EMBL/GenBank/DDBJ databases">
        <authorList>
            <person name="Piombo E."/>
        </authorList>
    </citation>
    <scope>NUCLEOTIDE SEQUENCE [LARGE SCALE GENOMIC DNA]</scope>
</reference>
<sequence length="471" mass="52032">MSSNATNSAAGQSPKLEIAIAGGGIAGLITAIALIKHPGVNIHVYERAEELREIGASIALGPNGLSSLDKLGVKNAFDDNILYRQRSGWPMVYRHWKTSEIIGYDEHRNVKDKRFITTRYHRAHLHKALYENLPSEIVHFGKKLVNVSADRDQGVTLSFEDGTTAKADICIGADGIHSTVRKTLVPDHKIHWTGWVALRAVYEQSRLDGVDYPEGAAHWVSLPAVTWTQPIYCHANSIILVKIGHNRHLFVSPLGKGLYTVVGGYHANLEDPKSRGHGVGWDDQGDVEHFKSFYKDWHPAIRSITEAAPYIRQFPGYAADPLETWSFHDRIVLVGDAAHGHGGAFAAGGSLAINDAHALSLALFHVWPPSASSRKPSAAELHRVFEIYQATRKPQVDRLLESVHQSVAGRRVKTDSGSEETDEQLRKRVSERMDPYWVAEHDVEAAFEAVVAKAPSSGHQVLENKRPQSLL</sequence>
<dbReference type="Proteomes" id="UP000775872">
    <property type="component" value="Unassembled WGS sequence"/>
</dbReference>
<protein>
    <recommendedName>
        <fullName evidence="7">FAD-binding domain-containing protein</fullName>
    </recommendedName>
</protein>
<feature type="domain" description="FAD-binding" evidence="7">
    <location>
        <begin position="328"/>
        <end position="372"/>
    </location>
</feature>
<gene>
    <name evidence="8" type="ORF">CSOL1703_00003169</name>
</gene>
<reference evidence="9" key="1">
    <citation type="submission" date="2019-06" db="EMBL/GenBank/DDBJ databases">
        <authorList>
            <person name="Broberg M."/>
        </authorList>
    </citation>
    <scope>NUCLEOTIDE SEQUENCE [LARGE SCALE GENOMIC DNA]</scope>
</reference>
<evidence type="ECO:0000256" key="6">
    <source>
        <dbReference type="SAM" id="MobiDB-lite"/>
    </source>
</evidence>
<comment type="similarity">
    <text evidence="1">Belongs to the paxM FAD-dependent monooxygenase family.</text>
</comment>
<keyword evidence="9" id="KW-1185">Reference proteome</keyword>
<keyword evidence="2" id="KW-0285">Flavoprotein</keyword>
<dbReference type="InterPro" id="IPR036188">
    <property type="entry name" value="FAD/NAD-bd_sf"/>
</dbReference>
<comment type="caution">
    <text evidence="8">The sequence shown here is derived from an EMBL/GenBank/DDBJ whole genome shotgun (WGS) entry which is preliminary data.</text>
</comment>
<evidence type="ECO:0000256" key="1">
    <source>
        <dbReference type="ARBA" id="ARBA00007992"/>
    </source>
</evidence>
<dbReference type="EMBL" id="CABFOC020000002">
    <property type="protein sequence ID" value="CAH0038017.1"/>
    <property type="molecule type" value="Genomic_DNA"/>
</dbReference>
<dbReference type="AlphaFoldDB" id="A0A9N9YV75"/>
<evidence type="ECO:0000256" key="3">
    <source>
        <dbReference type="ARBA" id="ARBA00022827"/>
    </source>
</evidence>
<dbReference type="Pfam" id="PF01494">
    <property type="entry name" value="FAD_binding_3"/>
    <property type="match status" value="2"/>
</dbReference>